<accession>A0AA35WRZ0</accession>
<proteinExistence type="predicted"/>
<dbReference type="EMBL" id="CASHTH010002244">
    <property type="protein sequence ID" value="CAI8026891.1"/>
    <property type="molecule type" value="Genomic_DNA"/>
</dbReference>
<organism evidence="1 2">
    <name type="scientific">Geodia barretti</name>
    <name type="common">Barrett's horny sponge</name>
    <dbReference type="NCBI Taxonomy" id="519541"/>
    <lineage>
        <taxon>Eukaryota</taxon>
        <taxon>Metazoa</taxon>
        <taxon>Porifera</taxon>
        <taxon>Demospongiae</taxon>
        <taxon>Heteroscleromorpha</taxon>
        <taxon>Tetractinellida</taxon>
        <taxon>Astrophorina</taxon>
        <taxon>Geodiidae</taxon>
        <taxon>Geodia</taxon>
    </lineage>
</organism>
<evidence type="ECO:0000313" key="1">
    <source>
        <dbReference type="EMBL" id="CAI8026891.1"/>
    </source>
</evidence>
<evidence type="ECO:0000313" key="2">
    <source>
        <dbReference type="Proteomes" id="UP001174909"/>
    </source>
</evidence>
<comment type="caution">
    <text evidence="1">The sequence shown here is derived from an EMBL/GenBank/DDBJ whole genome shotgun (WGS) entry which is preliminary data.</text>
</comment>
<name>A0AA35WRZ0_GEOBA</name>
<feature type="non-terminal residue" evidence="1">
    <location>
        <position position="1"/>
    </location>
</feature>
<sequence>MLHFHHGMLHCRRSLSSQSDREKMIRGSPCDSFSTDGHHSKCTEKMMMTLCLINMQNNTVYLVSIGV</sequence>
<dbReference type="AlphaFoldDB" id="A0AA35WRZ0"/>
<dbReference type="Proteomes" id="UP001174909">
    <property type="component" value="Unassembled WGS sequence"/>
</dbReference>
<reference evidence="1" key="1">
    <citation type="submission" date="2023-03" db="EMBL/GenBank/DDBJ databases">
        <authorList>
            <person name="Steffen K."/>
            <person name="Cardenas P."/>
        </authorList>
    </citation>
    <scope>NUCLEOTIDE SEQUENCE</scope>
</reference>
<gene>
    <name evidence="1" type="ORF">GBAR_LOCUS15408</name>
</gene>
<keyword evidence="2" id="KW-1185">Reference proteome</keyword>
<protein>
    <submittedName>
        <fullName evidence="1">Uncharacterized protein</fullName>
    </submittedName>
</protein>